<keyword evidence="2" id="KW-1185">Reference proteome</keyword>
<evidence type="ECO:0000313" key="2">
    <source>
        <dbReference type="Proteomes" id="UP000199467"/>
    </source>
</evidence>
<accession>A0A1G6QT05</accession>
<name>A0A1G6QT05_9GAMM</name>
<organism evidence="1 2">
    <name type="scientific">Ectopseudomonas chengduensis</name>
    <dbReference type="NCBI Taxonomy" id="489632"/>
    <lineage>
        <taxon>Bacteria</taxon>
        <taxon>Pseudomonadati</taxon>
        <taxon>Pseudomonadota</taxon>
        <taxon>Gammaproteobacteria</taxon>
        <taxon>Pseudomonadales</taxon>
        <taxon>Pseudomonadaceae</taxon>
        <taxon>Ectopseudomonas</taxon>
    </lineage>
</organism>
<gene>
    <name evidence="1" type="ORF">SAMN05216576_108149</name>
</gene>
<sequence>MYNRDLIADVGYEGAAHTEYSNNDETYISWVTQAFITVPCLRLELEDPNGEFMLYIREVDRNHTRTLALSNPQVLLSLLDILNVPSVASKIVDYLSVKDAASLGSTTKQVRASIGYDPFKGHNRHEMLGSTSHLFNNSRKDLIEALALHAFNNIYDVIQPHVKKGGLSRRLDLQVKNISTRTTFGKYARPLIATNCLALTTTASGETEGAVNFIFNDRQALLDNSELHLRAGDYDRISNMHAELRLMERQHDRGIFRPIYVDKLCCPFCAVQFIAMGLISFTPGAVNNTLAWYTFTPYIIYFKSRRARMWGQDIESKFSQLTPSEKSYFLYKLALACSLTKHNVPIPMYRINF</sequence>
<reference evidence="2" key="1">
    <citation type="submission" date="2016-10" db="EMBL/GenBank/DDBJ databases">
        <authorList>
            <person name="Varghese N."/>
            <person name="Submissions S."/>
        </authorList>
    </citation>
    <scope>NUCLEOTIDE SEQUENCE [LARGE SCALE GENOMIC DNA]</scope>
    <source>
        <strain evidence="2">DSM 26382</strain>
    </source>
</reference>
<dbReference type="Proteomes" id="UP000199467">
    <property type="component" value="Unassembled WGS sequence"/>
</dbReference>
<protein>
    <submittedName>
        <fullName evidence="1">Uncharacterized protein</fullName>
    </submittedName>
</protein>
<dbReference type="EMBL" id="FMZQ01000008">
    <property type="protein sequence ID" value="SDC94826.1"/>
    <property type="molecule type" value="Genomic_DNA"/>
</dbReference>
<dbReference type="AlphaFoldDB" id="A0A1G6QT05"/>
<evidence type="ECO:0000313" key="1">
    <source>
        <dbReference type="EMBL" id="SDC94826.1"/>
    </source>
</evidence>
<proteinExistence type="predicted"/>